<dbReference type="RefSeq" id="WP_086620210.1">
    <property type="nucleotide sequence ID" value="NZ_CP021323.1"/>
</dbReference>
<accession>A0A2Z2H2V3</accession>
<reference evidence="1 2" key="1">
    <citation type="journal article" date="2017" name="Int. J. Syst. Evol. Microbiol.">
        <title>Kushneria konosiri sp. nov., isolated from the Korean salt-fermented seafood Daemi-jeot.</title>
        <authorList>
            <person name="Yun J.H."/>
            <person name="Park S.K."/>
            <person name="Lee J.Y."/>
            <person name="Jung M.J."/>
            <person name="Bae J.W."/>
        </authorList>
    </citation>
    <scope>NUCLEOTIDE SEQUENCE [LARGE SCALE GENOMIC DNA]</scope>
    <source>
        <strain evidence="1 2">X49</strain>
    </source>
</reference>
<proteinExistence type="predicted"/>
<dbReference type="Proteomes" id="UP000250025">
    <property type="component" value="Chromosome"/>
</dbReference>
<evidence type="ECO:0000313" key="1">
    <source>
        <dbReference type="EMBL" id="ARS51502.1"/>
    </source>
</evidence>
<dbReference type="Pfam" id="PF11367">
    <property type="entry name" value="Tail_completion_gp17"/>
    <property type="match status" value="1"/>
</dbReference>
<dbReference type="OrthoDB" id="5739856at2"/>
<name>A0A2Z2H2V3_9GAMM</name>
<organism evidence="1 2">
    <name type="scientific">Kushneria konosiri</name>
    <dbReference type="NCBI Taxonomy" id="698828"/>
    <lineage>
        <taxon>Bacteria</taxon>
        <taxon>Pseudomonadati</taxon>
        <taxon>Pseudomonadota</taxon>
        <taxon>Gammaproteobacteria</taxon>
        <taxon>Oceanospirillales</taxon>
        <taxon>Halomonadaceae</taxon>
        <taxon>Kushneria</taxon>
    </lineage>
</organism>
<sequence>MYPPIFRAVASAPAATAVLGASPVRFYPFGEAPQDVAHPYAVWRVISGSPENYLAGRPDIDGFGLQVDVYGPDANSVVDAARAVRDAVELRAHVTRWGGQDRDPDTRNYHISFDVDWLTPR</sequence>
<dbReference type="EMBL" id="CP021323">
    <property type="protein sequence ID" value="ARS51502.1"/>
    <property type="molecule type" value="Genomic_DNA"/>
</dbReference>
<protein>
    <recommendedName>
        <fullName evidence="3">DUF3168 domain-containing protein</fullName>
    </recommendedName>
</protein>
<dbReference type="AlphaFoldDB" id="A0A2Z2H2V3"/>
<keyword evidence="2" id="KW-1185">Reference proteome</keyword>
<dbReference type="InterPro" id="IPR021508">
    <property type="entry name" value="Gp17-like"/>
</dbReference>
<evidence type="ECO:0000313" key="2">
    <source>
        <dbReference type="Proteomes" id="UP000250025"/>
    </source>
</evidence>
<dbReference type="KEGG" id="kus:B9G99_00130"/>
<evidence type="ECO:0008006" key="3">
    <source>
        <dbReference type="Google" id="ProtNLM"/>
    </source>
</evidence>
<gene>
    <name evidence="1" type="ORF">B9G99_00130</name>
</gene>